<dbReference type="PANTHER" id="PTHR11364:SF27">
    <property type="entry name" value="SULFURTRANSFERASE"/>
    <property type="match status" value="1"/>
</dbReference>
<dbReference type="GO" id="GO:0016784">
    <property type="term" value="F:3-mercaptopyruvate sulfurtransferase activity"/>
    <property type="evidence" value="ECO:0007669"/>
    <property type="project" value="UniProtKB-EC"/>
</dbReference>
<evidence type="ECO:0000313" key="6">
    <source>
        <dbReference type="Proteomes" id="UP001611251"/>
    </source>
</evidence>
<dbReference type="SUPFAM" id="SSF52821">
    <property type="entry name" value="Rhodanese/Cell cycle control phosphatase"/>
    <property type="match status" value="2"/>
</dbReference>
<evidence type="ECO:0000259" key="4">
    <source>
        <dbReference type="PROSITE" id="PS50206"/>
    </source>
</evidence>
<proteinExistence type="predicted"/>
<dbReference type="Pfam" id="PF00581">
    <property type="entry name" value="Rhodanese"/>
    <property type="match status" value="2"/>
</dbReference>
<dbReference type="InterPro" id="IPR036873">
    <property type="entry name" value="Rhodanese-like_dom_sf"/>
</dbReference>
<keyword evidence="2" id="KW-0677">Repeat</keyword>
<comment type="caution">
    <text evidence="5">The sequence shown here is derived from an EMBL/GenBank/DDBJ whole genome shotgun (WGS) entry which is preliminary data.</text>
</comment>
<feature type="domain" description="Rhodanese" evidence="4">
    <location>
        <begin position="17"/>
        <end position="136"/>
    </location>
</feature>
<dbReference type="CDD" id="cd01448">
    <property type="entry name" value="TST_Repeat_1"/>
    <property type="match status" value="1"/>
</dbReference>
<dbReference type="PROSITE" id="PS00683">
    <property type="entry name" value="RHODANESE_2"/>
    <property type="match status" value="1"/>
</dbReference>
<organism evidence="5 6">
    <name type="scientific">Pantoea osteomyelitidis</name>
    <dbReference type="NCBI Taxonomy" id="3230026"/>
    <lineage>
        <taxon>Bacteria</taxon>
        <taxon>Pseudomonadati</taxon>
        <taxon>Pseudomonadota</taxon>
        <taxon>Gammaproteobacteria</taxon>
        <taxon>Enterobacterales</taxon>
        <taxon>Erwiniaceae</taxon>
        <taxon>Pantoea</taxon>
    </lineage>
</organism>
<dbReference type="SMART" id="SM00450">
    <property type="entry name" value="RHOD"/>
    <property type="match status" value="2"/>
</dbReference>
<evidence type="ECO:0000256" key="1">
    <source>
        <dbReference type="ARBA" id="ARBA00022679"/>
    </source>
</evidence>
<dbReference type="Gene3D" id="3.40.250.10">
    <property type="entry name" value="Rhodanese-like domain"/>
    <property type="match status" value="2"/>
</dbReference>
<sequence length="285" mass="31051">MPSPFFVTADWLAEHQYDEDIQILDARMLPSGQEASRDINAEYLAGHLPDAPFFDIEALSDHTSPYPHMMPRAETFAVAMRELGVSSDKHLIVYDEGNLFSAPRAWWMLRAFGVERVSILAGGLQAWKAAELPVSTGAVTLPEAEFEASYDSSLVKRLTDVLLISHEGAEQIVDARAANRFNAEVDEPRPGLLRGHIPGSLNMPWNALVEKGQLKPEAQLRALFADAGIDISKPVVASCGSGVTAAVVILALTTLGARNVTLYDGSWSEWGSRDDLPIEKPAVSE</sequence>
<protein>
    <recommendedName>
        <fullName evidence="3">Sulfurtransferase</fullName>
    </recommendedName>
</protein>
<evidence type="ECO:0000313" key="5">
    <source>
        <dbReference type="EMBL" id="MFH8132871.1"/>
    </source>
</evidence>
<dbReference type="CDD" id="cd01449">
    <property type="entry name" value="TST_Repeat_2"/>
    <property type="match status" value="1"/>
</dbReference>
<gene>
    <name evidence="5" type="primary">sseA</name>
    <name evidence="5" type="ORF">ABU178_01545</name>
</gene>
<dbReference type="Proteomes" id="UP001611251">
    <property type="component" value="Unassembled WGS sequence"/>
</dbReference>
<accession>A0ABW7PRH3</accession>
<dbReference type="PROSITE" id="PS50206">
    <property type="entry name" value="RHODANESE_3"/>
    <property type="match status" value="2"/>
</dbReference>
<dbReference type="EMBL" id="JBGFSN010000002">
    <property type="protein sequence ID" value="MFH8132871.1"/>
    <property type="molecule type" value="Genomic_DNA"/>
</dbReference>
<feature type="domain" description="Rhodanese" evidence="4">
    <location>
        <begin position="166"/>
        <end position="279"/>
    </location>
</feature>
<evidence type="ECO:0000256" key="2">
    <source>
        <dbReference type="ARBA" id="ARBA00022737"/>
    </source>
</evidence>
<dbReference type="InterPro" id="IPR001763">
    <property type="entry name" value="Rhodanese-like_dom"/>
</dbReference>
<dbReference type="PANTHER" id="PTHR11364">
    <property type="entry name" value="THIOSULFATE SULFERTANSFERASE"/>
    <property type="match status" value="1"/>
</dbReference>
<dbReference type="InterPro" id="IPR001307">
    <property type="entry name" value="Thiosulphate_STrfase_CS"/>
</dbReference>
<reference evidence="5 6" key="1">
    <citation type="submission" date="2024-08" db="EMBL/GenBank/DDBJ databases">
        <title>Pantoea ronii - a newly identified human opportunistic pathogen.</title>
        <authorList>
            <person name="Keidar-Friedman D."/>
            <person name="Sorek N."/>
            <person name="Leshin-Carmel D."/>
            <person name="Tsur A."/>
            <person name="Amsalem M."/>
            <person name="Tolkach D."/>
            <person name="Brosh-Nissimov T."/>
        </authorList>
    </citation>
    <scope>NUCLEOTIDE SEQUENCE [LARGE SCALE GENOMIC DNA]</scope>
    <source>
        <strain evidence="5 6">AA23256</strain>
    </source>
</reference>
<dbReference type="InterPro" id="IPR045078">
    <property type="entry name" value="TST/MPST-like"/>
</dbReference>
<keyword evidence="1 3" id="KW-0808">Transferase</keyword>
<dbReference type="NCBIfam" id="NF008557">
    <property type="entry name" value="PRK11493.1"/>
    <property type="match status" value="1"/>
</dbReference>
<keyword evidence="6" id="KW-1185">Reference proteome</keyword>
<evidence type="ECO:0000256" key="3">
    <source>
        <dbReference type="RuleBase" id="RU000507"/>
    </source>
</evidence>
<dbReference type="RefSeq" id="WP_397211300.1">
    <property type="nucleotide sequence ID" value="NZ_JBGFSN010000002.1"/>
</dbReference>
<name>A0ABW7PRH3_9GAMM</name>